<proteinExistence type="predicted"/>
<protein>
    <submittedName>
        <fullName evidence="1">Uncharacterized protein</fullName>
    </submittedName>
</protein>
<dbReference type="Proteomes" id="UP000199062">
    <property type="component" value="Unassembled WGS sequence"/>
</dbReference>
<evidence type="ECO:0000313" key="2">
    <source>
        <dbReference type="Proteomes" id="UP000199062"/>
    </source>
</evidence>
<dbReference type="EMBL" id="FOZK01000001">
    <property type="protein sequence ID" value="SFR85893.1"/>
    <property type="molecule type" value="Genomic_DNA"/>
</dbReference>
<dbReference type="AlphaFoldDB" id="A0A1I6K3Q6"/>
<organism evidence="1 2">
    <name type="scientific">Halomicrobium zhouii</name>
    <dbReference type="NCBI Taxonomy" id="767519"/>
    <lineage>
        <taxon>Archaea</taxon>
        <taxon>Methanobacteriati</taxon>
        <taxon>Methanobacteriota</taxon>
        <taxon>Stenosarchaea group</taxon>
        <taxon>Halobacteria</taxon>
        <taxon>Halobacteriales</taxon>
        <taxon>Haloarculaceae</taxon>
        <taxon>Halomicrobium</taxon>
    </lineage>
</organism>
<keyword evidence="2" id="KW-1185">Reference proteome</keyword>
<name>A0A1I6K3Q6_9EURY</name>
<accession>A0A1I6K3Q6</accession>
<gene>
    <name evidence="1" type="ORF">SAMN05216559_0148</name>
</gene>
<sequence length="72" mass="7313">MQLVNGRSWLREGGDWQTAIVSVRRAVTSGTFARPTGTIAAAAGPAIHDPVGNFPALASTAIPIAITATSPA</sequence>
<evidence type="ECO:0000313" key="1">
    <source>
        <dbReference type="EMBL" id="SFR85893.1"/>
    </source>
</evidence>
<reference evidence="1 2" key="1">
    <citation type="submission" date="2016-10" db="EMBL/GenBank/DDBJ databases">
        <authorList>
            <person name="de Groot N.N."/>
        </authorList>
    </citation>
    <scope>NUCLEOTIDE SEQUENCE [LARGE SCALE GENOMIC DNA]</scope>
    <source>
        <strain evidence="1 2">CGMCC 1.10457</strain>
    </source>
</reference>